<keyword evidence="2 6" id="KW-0812">Transmembrane</keyword>
<feature type="compositionally biased region" description="Basic and acidic residues" evidence="5">
    <location>
        <begin position="9"/>
        <end position="22"/>
    </location>
</feature>
<evidence type="ECO:0000256" key="1">
    <source>
        <dbReference type="ARBA" id="ARBA00004141"/>
    </source>
</evidence>
<comment type="subcellular location">
    <subcellularLocation>
        <location evidence="1">Membrane</location>
        <topology evidence="1">Multi-pass membrane protein</topology>
    </subcellularLocation>
</comment>
<reference evidence="7" key="1">
    <citation type="journal article" date="2014" name="Genome Announc.">
        <title>De novo whole-genome sequence and genome annotation of Lichtheimia ramosa.</title>
        <authorList>
            <person name="Linde J."/>
            <person name="Schwartze V."/>
            <person name="Binder U."/>
            <person name="Lass-Florl C."/>
            <person name="Voigt K."/>
            <person name="Horn F."/>
        </authorList>
    </citation>
    <scope>NUCLEOTIDE SEQUENCE</scope>
    <source>
        <strain evidence="7">JMRC FSU:6197</strain>
    </source>
</reference>
<dbReference type="OrthoDB" id="5546837at2759"/>
<feature type="compositionally biased region" description="Polar residues" evidence="5">
    <location>
        <begin position="40"/>
        <end position="49"/>
    </location>
</feature>
<evidence type="ECO:0000256" key="2">
    <source>
        <dbReference type="ARBA" id="ARBA00022692"/>
    </source>
</evidence>
<dbReference type="AlphaFoldDB" id="A0A077W8M5"/>
<proteinExistence type="predicted"/>
<dbReference type="PANTHER" id="PTHR36460:SF1">
    <property type="entry name" value="UPF0132 DOMAIN PROTEIN (AFU_ORTHOLOGUE AFUA_3G10255)"/>
    <property type="match status" value="1"/>
</dbReference>
<evidence type="ECO:0000256" key="5">
    <source>
        <dbReference type="SAM" id="MobiDB-lite"/>
    </source>
</evidence>
<keyword evidence="4 6" id="KW-0472">Membrane</keyword>
<feature type="transmembrane region" description="Helical" evidence="6">
    <location>
        <begin position="130"/>
        <end position="149"/>
    </location>
</feature>
<sequence>MDFSPYRPSPDDDRRKQQERQSKGKSRSSKTNSSSRYEPVSTNSTTAAIPGSGFSSYQAGTHNPSLYEQGFGGDSSGLQPNATVRVNKYETRLPIRVDIEAALTYVLGPITGILFLILETKNDYVRFHAWQSSALFLSLMCVHFVLMFISSVLSWILFAIDILLILALVYRAYLDGASLERTMVPYFGPLAAEWVDSE</sequence>
<evidence type="ECO:0000313" key="7">
    <source>
        <dbReference type="EMBL" id="CDS02879.1"/>
    </source>
</evidence>
<evidence type="ECO:0000256" key="3">
    <source>
        <dbReference type="ARBA" id="ARBA00022989"/>
    </source>
</evidence>
<evidence type="ECO:0000256" key="4">
    <source>
        <dbReference type="ARBA" id="ARBA00023136"/>
    </source>
</evidence>
<feature type="region of interest" description="Disordered" evidence="5">
    <location>
        <begin position="1"/>
        <end position="49"/>
    </location>
</feature>
<organism evidence="7">
    <name type="scientific">Lichtheimia ramosa</name>
    <dbReference type="NCBI Taxonomy" id="688394"/>
    <lineage>
        <taxon>Eukaryota</taxon>
        <taxon>Fungi</taxon>
        <taxon>Fungi incertae sedis</taxon>
        <taxon>Mucoromycota</taxon>
        <taxon>Mucoromycotina</taxon>
        <taxon>Mucoromycetes</taxon>
        <taxon>Mucorales</taxon>
        <taxon>Lichtheimiaceae</taxon>
        <taxon>Lichtheimia</taxon>
    </lineage>
</organism>
<dbReference type="GO" id="GO:0016020">
    <property type="term" value="C:membrane"/>
    <property type="evidence" value="ECO:0007669"/>
    <property type="project" value="UniProtKB-SubCell"/>
</dbReference>
<dbReference type="PANTHER" id="PTHR36460">
    <property type="entry name" value="UPF0132 DOMAIN PROTEIN (AFU_ORTHOLOGUE AFUA_3G10255)"/>
    <property type="match status" value="1"/>
</dbReference>
<dbReference type="EMBL" id="LK023313">
    <property type="protein sequence ID" value="CDS02879.1"/>
    <property type="molecule type" value="Genomic_DNA"/>
</dbReference>
<feature type="transmembrane region" description="Helical" evidence="6">
    <location>
        <begin position="155"/>
        <end position="173"/>
    </location>
</feature>
<accession>A0A077W8M5</accession>
<feature type="transmembrane region" description="Helical" evidence="6">
    <location>
        <begin position="99"/>
        <end position="118"/>
    </location>
</feature>
<gene>
    <name evidence="7" type="ORF">LRAMOSA00282</name>
</gene>
<protein>
    <submittedName>
        <fullName evidence="7">Uncharacterized protein</fullName>
    </submittedName>
</protein>
<name>A0A077W8M5_9FUNG</name>
<keyword evidence="3 6" id="KW-1133">Transmembrane helix</keyword>
<evidence type="ECO:0000256" key="6">
    <source>
        <dbReference type="SAM" id="Phobius"/>
    </source>
</evidence>